<reference evidence="1 2" key="1">
    <citation type="submission" date="2015-11" db="EMBL/GenBank/DDBJ databases">
        <title>Complete genome sequencing of a biphenyl-degrading bacterium, Pseudomonas putida KF715 (=NBRC110667).</title>
        <authorList>
            <person name="Suenaga H."/>
            <person name="Fujihara N."/>
            <person name="Watanabe T."/>
            <person name="Hirose J."/>
            <person name="Kimura N."/>
            <person name="Yamazoe A."/>
            <person name="Hosoyama A."/>
            <person name="Shimodaira J."/>
            <person name="Furukawa K."/>
        </authorList>
    </citation>
    <scope>NUCLEOTIDE SEQUENCE [LARGE SCALE GENOMIC DNA]</scope>
    <source>
        <strain evidence="1 2">KF715</strain>
        <plasmid evidence="2">Plasmid pkf715c dna</plasmid>
    </source>
</reference>
<sequence>MSAIFSPCELYRYRLEREVQPEGITYAYFGINPSTADAVENDATVRKWIGFTQRNGGRRFIVGNVFGFCSKDVKRLAAHTVATAKGPDWAEHFDQIIADADVLVPCWGASTKIPRHLRDELDNVLARLVASGKPVKHFGVTAGGQPLHPQMLAYATPLIPWSAE</sequence>
<dbReference type="EMBL" id="AP015032">
    <property type="protein sequence ID" value="BAW27538.1"/>
    <property type="molecule type" value="Genomic_DNA"/>
</dbReference>
<gene>
    <name evidence="1" type="ORF">KF715C_pC1050</name>
</gene>
<protein>
    <recommendedName>
        <fullName evidence="3">DUF1643 domain-containing protein</fullName>
    </recommendedName>
</protein>
<dbReference type="Proteomes" id="UP000218731">
    <property type="component" value="Plasmid pKF715C"/>
</dbReference>
<organism evidence="1 2">
    <name type="scientific">Pseudomonas putida</name>
    <name type="common">Arthrobacter siderocapsulatus</name>
    <dbReference type="NCBI Taxonomy" id="303"/>
    <lineage>
        <taxon>Bacteria</taxon>
        <taxon>Pseudomonadati</taxon>
        <taxon>Pseudomonadota</taxon>
        <taxon>Gammaproteobacteria</taxon>
        <taxon>Pseudomonadales</taxon>
        <taxon>Pseudomonadaceae</taxon>
        <taxon>Pseudomonas</taxon>
    </lineage>
</organism>
<evidence type="ECO:0000313" key="2">
    <source>
        <dbReference type="Proteomes" id="UP000218731"/>
    </source>
</evidence>
<evidence type="ECO:0000313" key="1">
    <source>
        <dbReference type="EMBL" id="BAW27538.1"/>
    </source>
</evidence>
<name>A0A1L7NPY5_PSEPU</name>
<dbReference type="RefSeq" id="WP_096427249.1">
    <property type="nucleotide sequence ID" value="NZ_AP015032.1"/>
</dbReference>
<accession>A0A1L7NPY5</accession>
<evidence type="ECO:0008006" key="3">
    <source>
        <dbReference type="Google" id="ProtNLM"/>
    </source>
</evidence>
<geneLocation type="plasmid" evidence="2">
    <name>pkf715c dna</name>
</geneLocation>
<keyword evidence="1" id="KW-0614">Plasmid</keyword>
<proteinExistence type="predicted"/>
<dbReference type="AlphaFoldDB" id="A0A1L7NPY5"/>
<dbReference type="InterPro" id="IPR012441">
    <property type="entry name" value="DUF1643"/>
</dbReference>
<dbReference type="Pfam" id="PF07799">
    <property type="entry name" value="DUF1643"/>
    <property type="match status" value="1"/>
</dbReference>